<keyword evidence="1" id="KW-0472">Membrane</keyword>
<keyword evidence="3" id="KW-1185">Reference proteome</keyword>
<dbReference type="Proteomes" id="UP000641954">
    <property type="component" value="Unassembled WGS sequence"/>
</dbReference>
<comment type="caution">
    <text evidence="2">The sequence shown here is derived from an EMBL/GenBank/DDBJ whole genome shotgun (WGS) entry which is preliminary data.</text>
</comment>
<keyword evidence="1" id="KW-0812">Transmembrane</keyword>
<dbReference type="EMBL" id="JACJSK010000007">
    <property type="protein sequence ID" value="MBD2543612.1"/>
    <property type="molecule type" value="Genomic_DNA"/>
</dbReference>
<proteinExistence type="predicted"/>
<sequence>MKSGNISIIGQECGHRISLVAVFFSGDTGEKNARSPGRRNRVFLINISIKAKLSQKTGLFSCGLTIFTVLYGALRGGFFR</sequence>
<feature type="transmembrane region" description="Helical" evidence="1">
    <location>
        <begin position="57"/>
        <end position="74"/>
    </location>
</feature>
<evidence type="ECO:0000256" key="1">
    <source>
        <dbReference type="SAM" id="Phobius"/>
    </source>
</evidence>
<protein>
    <submittedName>
        <fullName evidence="2">Uncharacterized protein</fullName>
    </submittedName>
</protein>
<reference evidence="2 3" key="1">
    <citation type="journal article" date="2020" name="ISME J.">
        <title>Comparative genomics reveals insights into cyanobacterial evolution and habitat adaptation.</title>
        <authorList>
            <person name="Chen M.Y."/>
            <person name="Teng W.K."/>
            <person name="Zhao L."/>
            <person name="Hu C.X."/>
            <person name="Zhou Y.K."/>
            <person name="Han B.P."/>
            <person name="Song L.R."/>
            <person name="Shu W.S."/>
        </authorList>
    </citation>
    <scope>NUCLEOTIDE SEQUENCE [LARGE SCALE GENOMIC DNA]</scope>
    <source>
        <strain evidence="2 3">FACHB-1370</strain>
    </source>
</reference>
<keyword evidence="1" id="KW-1133">Transmembrane helix</keyword>
<evidence type="ECO:0000313" key="3">
    <source>
        <dbReference type="Proteomes" id="UP000641954"/>
    </source>
</evidence>
<organism evidence="2 3">
    <name type="scientific">Planktothricoides raciborskii FACHB-1370</name>
    <dbReference type="NCBI Taxonomy" id="2949576"/>
    <lineage>
        <taxon>Bacteria</taxon>
        <taxon>Bacillati</taxon>
        <taxon>Cyanobacteriota</taxon>
        <taxon>Cyanophyceae</taxon>
        <taxon>Oscillatoriophycideae</taxon>
        <taxon>Oscillatoriales</taxon>
        <taxon>Oscillatoriaceae</taxon>
        <taxon>Planktothricoides</taxon>
    </lineage>
</organism>
<evidence type="ECO:0000313" key="2">
    <source>
        <dbReference type="EMBL" id="MBD2543612.1"/>
    </source>
</evidence>
<name>A0ABR8EBC4_9CYAN</name>
<gene>
    <name evidence="2" type="ORF">H6G72_07075</name>
</gene>
<accession>A0ABR8EBC4</accession>